<protein>
    <submittedName>
        <fullName evidence="2">Glucokinase</fullName>
        <ecNumber evidence="2">2.7.1.2</ecNumber>
    </submittedName>
</protein>
<dbReference type="Pfam" id="PF00480">
    <property type="entry name" value="ROK"/>
    <property type="match status" value="1"/>
</dbReference>
<dbReference type="InterPro" id="IPR000600">
    <property type="entry name" value="ROK"/>
</dbReference>
<dbReference type="PANTHER" id="PTHR18964">
    <property type="entry name" value="ROK (REPRESSOR, ORF, KINASE) FAMILY"/>
    <property type="match status" value="1"/>
</dbReference>
<dbReference type="EC" id="2.7.1.2" evidence="2"/>
<evidence type="ECO:0000313" key="3">
    <source>
        <dbReference type="Proteomes" id="UP000018680"/>
    </source>
</evidence>
<dbReference type="STRING" id="1307761.L21SP2_3483"/>
<name>V5WNI6_9SPIO</name>
<organism evidence="2 3">
    <name type="scientific">Salinispira pacifica</name>
    <dbReference type="NCBI Taxonomy" id="1307761"/>
    <lineage>
        <taxon>Bacteria</taxon>
        <taxon>Pseudomonadati</taxon>
        <taxon>Spirochaetota</taxon>
        <taxon>Spirochaetia</taxon>
        <taxon>Spirochaetales</taxon>
        <taxon>Spirochaetaceae</taxon>
        <taxon>Salinispira</taxon>
    </lineage>
</organism>
<proteinExistence type="inferred from homology"/>
<dbReference type="Proteomes" id="UP000018680">
    <property type="component" value="Chromosome"/>
</dbReference>
<dbReference type="GO" id="GO:0004340">
    <property type="term" value="F:glucokinase activity"/>
    <property type="evidence" value="ECO:0007669"/>
    <property type="project" value="UniProtKB-EC"/>
</dbReference>
<dbReference type="KEGG" id="slr:L21SP2_3483"/>
<keyword evidence="3" id="KW-1185">Reference proteome</keyword>
<dbReference type="InterPro" id="IPR043129">
    <property type="entry name" value="ATPase_NBD"/>
</dbReference>
<keyword evidence="2" id="KW-0418">Kinase</keyword>
<dbReference type="EMBL" id="CP006939">
    <property type="protein sequence ID" value="AHC16819.1"/>
    <property type="molecule type" value="Genomic_DNA"/>
</dbReference>
<sequence length="320" mass="33907">MIVSIDLGGTKMLTALYSNDQDILDSVKTKTPQTTEGDEILKLMLESVKELKKKNSLNDHDIHGIAVAVPSAVDFKNGVVLSATNIGFEHYPLRDKLNDALGVPALVDNDVNAGIYGEFKRGAGKGKRHIIGIYPGTGIGGGLVLNGHLYRGANGGAGELGHMIVQSNGRLCGCGRYGCLETLASKTALAKDLVQLASTGKAPSILEKVGTDFTKIKSSHIKKAMDAGEEAAIDLVHRAADFLGIGMANYVNIFNPEMIILGGGLIEKLGEDFVKRAEKGMRDNAMPVLLKDVEVKIAELGDDTVITGAALLLHDEFGVS</sequence>
<dbReference type="Gene3D" id="3.30.420.40">
    <property type="match status" value="2"/>
</dbReference>
<dbReference type="RefSeq" id="WP_024269705.1">
    <property type="nucleotide sequence ID" value="NC_023035.1"/>
</dbReference>
<evidence type="ECO:0000256" key="1">
    <source>
        <dbReference type="ARBA" id="ARBA00006479"/>
    </source>
</evidence>
<comment type="similarity">
    <text evidence="1">Belongs to the ROK (NagC/XylR) family.</text>
</comment>
<reference evidence="2 3" key="1">
    <citation type="journal article" date="2015" name="Stand. Genomic Sci.">
        <title>Complete genome sequence and description of Salinispira pacifica gen. nov., sp. nov., a novel spirochaete isolated form a hypersaline microbial mat.</title>
        <authorList>
            <person name="Ben Hania W."/>
            <person name="Joseph M."/>
            <person name="Schumann P."/>
            <person name="Bunk B."/>
            <person name="Fiebig A."/>
            <person name="Sproer C."/>
            <person name="Klenk H.P."/>
            <person name="Fardeau M.L."/>
            <person name="Spring S."/>
        </authorList>
    </citation>
    <scope>NUCLEOTIDE SEQUENCE [LARGE SCALE GENOMIC DNA]</scope>
    <source>
        <strain evidence="2 3">L21-RPul-D2</strain>
    </source>
</reference>
<keyword evidence="2" id="KW-0808">Transferase</keyword>
<dbReference type="AlphaFoldDB" id="V5WNI6"/>
<evidence type="ECO:0000313" key="2">
    <source>
        <dbReference type="EMBL" id="AHC16819.1"/>
    </source>
</evidence>
<dbReference type="SUPFAM" id="SSF53067">
    <property type="entry name" value="Actin-like ATPase domain"/>
    <property type="match status" value="1"/>
</dbReference>
<dbReference type="HOGENOM" id="CLU_036604_0_4_12"/>
<dbReference type="PANTHER" id="PTHR18964:SF149">
    <property type="entry name" value="BIFUNCTIONAL UDP-N-ACETYLGLUCOSAMINE 2-EPIMERASE_N-ACETYLMANNOSAMINE KINASE"/>
    <property type="match status" value="1"/>
</dbReference>
<accession>V5WNI6</accession>
<dbReference type="eggNOG" id="COG1940">
    <property type="taxonomic scope" value="Bacteria"/>
</dbReference>
<gene>
    <name evidence="2" type="ORF">L21SP2_3483</name>
</gene>